<dbReference type="SMART" id="SM00220">
    <property type="entry name" value="S_TKc"/>
    <property type="match status" value="1"/>
</dbReference>
<dbReference type="PROSITE" id="PS50011">
    <property type="entry name" value="PROTEIN_KINASE_DOM"/>
    <property type="match status" value="1"/>
</dbReference>
<evidence type="ECO:0000313" key="11">
    <source>
        <dbReference type="EMBL" id="KAF6030346.1"/>
    </source>
</evidence>
<keyword evidence="4" id="KW-0418">Kinase</keyword>
<evidence type="ECO:0000259" key="10">
    <source>
        <dbReference type="PROSITE" id="PS50011"/>
    </source>
</evidence>
<dbReference type="GO" id="GO:0004713">
    <property type="term" value="F:protein tyrosine kinase activity"/>
    <property type="evidence" value="ECO:0007669"/>
    <property type="project" value="UniProtKB-KW"/>
</dbReference>
<dbReference type="Pfam" id="PF00069">
    <property type="entry name" value="Pkinase"/>
    <property type="match status" value="1"/>
</dbReference>
<dbReference type="EMBL" id="VXIV02001713">
    <property type="protein sequence ID" value="KAF6030346.1"/>
    <property type="molecule type" value="Genomic_DNA"/>
</dbReference>
<keyword evidence="1" id="KW-0723">Serine/threonine-protein kinase</keyword>
<reference evidence="11" key="1">
    <citation type="submission" date="2020-06" db="EMBL/GenBank/DDBJ databases">
        <title>Draft genome of Bugula neritina, a colonial animal packing powerful symbionts and potential medicines.</title>
        <authorList>
            <person name="Rayko M."/>
        </authorList>
    </citation>
    <scope>NUCLEOTIDE SEQUENCE [LARGE SCALE GENOMIC DNA]</scope>
    <source>
        <strain evidence="11">Kwan_BN1</strain>
    </source>
</reference>
<dbReference type="PANTHER" id="PTHR47448:SF1">
    <property type="entry name" value="SERINE_THREONINE-PROTEIN KINASE STE7 HOMOLOG"/>
    <property type="match status" value="1"/>
</dbReference>
<comment type="caution">
    <text evidence="11">The sequence shown here is derived from an EMBL/GenBank/DDBJ whole genome shotgun (WGS) entry which is preliminary data.</text>
</comment>
<dbReference type="PROSITE" id="PS00108">
    <property type="entry name" value="PROTEIN_KINASE_ST"/>
    <property type="match status" value="1"/>
</dbReference>
<evidence type="ECO:0000256" key="6">
    <source>
        <dbReference type="ARBA" id="ARBA00023137"/>
    </source>
</evidence>
<dbReference type="GO" id="GO:0004674">
    <property type="term" value="F:protein serine/threonine kinase activity"/>
    <property type="evidence" value="ECO:0007669"/>
    <property type="project" value="UniProtKB-KW"/>
</dbReference>
<keyword evidence="12" id="KW-1185">Reference proteome</keyword>
<keyword evidence="5" id="KW-0067">ATP-binding</keyword>
<keyword evidence="6" id="KW-0829">Tyrosine-protein kinase</keyword>
<organism evidence="11 12">
    <name type="scientific">Bugula neritina</name>
    <name type="common">Brown bryozoan</name>
    <name type="synonym">Sertularia neritina</name>
    <dbReference type="NCBI Taxonomy" id="10212"/>
    <lineage>
        <taxon>Eukaryota</taxon>
        <taxon>Metazoa</taxon>
        <taxon>Spiralia</taxon>
        <taxon>Lophotrochozoa</taxon>
        <taxon>Bryozoa</taxon>
        <taxon>Gymnolaemata</taxon>
        <taxon>Cheilostomatida</taxon>
        <taxon>Flustrina</taxon>
        <taxon>Buguloidea</taxon>
        <taxon>Bugulidae</taxon>
        <taxon>Bugula</taxon>
    </lineage>
</organism>
<dbReference type="GO" id="GO:0004708">
    <property type="term" value="F:MAP kinase kinase activity"/>
    <property type="evidence" value="ECO:0007669"/>
    <property type="project" value="UniProtKB-EC"/>
</dbReference>
<keyword evidence="2" id="KW-0808">Transferase</keyword>
<dbReference type="Gene3D" id="1.10.510.10">
    <property type="entry name" value="Transferase(Phosphotransferase) domain 1"/>
    <property type="match status" value="1"/>
</dbReference>
<dbReference type="InterPro" id="IPR050915">
    <property type="entry name" value="MAP_kinase_kinase"/>
</dbReference>
<dbReference type="InterPro" id="IPR000719">
    <property type="entry name" value="Prot_kinase_dom"/>
</dbReference>
<comment type="catalytic activity">
    <reaction evidence="9">
        <text>L-tyrosyl-[protein] + ATP = O-phospho-L-tyrosyl-[protein] + ADP + H(+)</text>
        <dbReference type="Rhea" id="RHEA:10596"/>
        <dbReference type="Rhea" id="RHEA-COMP:10136"/>
        <dbReference type="Rhea" id="RHEA-COMP:20101"/>
        <dbReference type="ChEBI" id="CHEBI:15378"/>
        <dbReference type="ChEBI" id="CHEBI:30616"/>
        <dbReference type="ChEBI" id="CHEBI:46858"/>
        <dbReference type="ChEBI" id="CHEBI:61978"/>
        <dbReference type="ChEBI" id="CHEBI:456216"/>
        <dbReference type="EC" id="2.7.12.2"/>
    </reaction>
</comment>
<evidence type="ECO:0000313" key="12">
    <source>
        <dbReference type="Proteomes" id="UP000593567"/>
    </source>
</evidence>
<evidence type="ECO:0000256" key="9">
    <source>
        <dbReference type="ARBA" id="ARBA00051693"/>
    </source>
</evidence>
<name>A0A7J7JYC9_BUGNE</name>
<protein>
    <submittedName>
        <fullName evidence="11">MAP2K1</fullName>
    </submittedName>
</protein>
<proteinExistence type="predicted"/>
<dbReference type="AlphaFoldDB" id="A0A7J7JYC9"/>
<keyword evidence="3" id="KW-0547">Nucleotide-binding</keyword>
<evidence type="ECO:0000256" key="4">
    <source>
        <dbReference type="ARBA" id="ARBA00022777"/>
    </source>
</evidence>
<dbReference type="Gene3D" id="3.30.200.20">
    <property type="entry name" value="Phosphorylase Kinase, domain 1"/>
    <property type="match status" value="1"/>
</dbReference>
<evidence type="ECO:0000256" key="5">
    <source>
        <dbReference type="ARBA" id="ARBA00022840"/>
    </source>
</evidence>
<dbReference type="SUPFAM" id="SSF56112">
    <property type="entry name" value="Protein kinase-like (PK-like)"/>
    <property type="match status" value="1"/>
</dbReference>
<evidence type="ECO:0000256" key="7">
    <source>
        <dbReference type="ARBA" id="ARBA00049014"/>
    </source>
</evidence>
<dbReference type="OrthoDB" id="10252354at2759"/>
<dbReference type="InterPro" id="IPR011009">
    <property type="entry name" value="Kinase-like_dom_sf"/>
</dbReference>
<evidence type="ECO:0000256" key="2">
    <source>
        <dbReference type="ARBA" id="ARBA00022679"/>
    </source>
</evidence>
<comment type="catalytic activity">
    <reaction evidence="8">
        <text>L-threonyl-[protein] + ATP = O-phospho-L-threonyl-[protein] + ADP + H(+)</text>
        <dbReference type="Rhea" id="RHEA:46608"/>
        <dbReference type="Rhea" id="RHEA-COMP:11060"/>
        <dbReference type="Rhea" id="RHEA-COMP:11605"/>
        <dbReference type="ChEBI" id="CHEBI:15378"/>
        <dbReference type="ChEBI" id="CHEBI:30013"/>
        <dbReference type="ChEBI" id="CHEBI:30616"/>
        <dbReference type="ChEBI" id="CHEBI:61977"/>
        <dbReference type="ChEBI" id="CHEBI:456216"/>
        <dbReference type="EC" id="2.7.12.2"/>
    </reaction>
</comment>
<sequence>MRELEILHDCNSPYIVGFYGAFYSKGDINICMEYMDGGSFDKILQEAGRIPEPVLGKMMFSVLKGLIYLREKHSIMHRDVKPSNILVNSKGEIKLCDFGVSIQLIDSKANSFVGTRSYMAPERLQGVAYTVQSDIWSMGLSLIEMAIGRYPIPPPDQKEVEKVFAQDTLALHMEAAQSGSQLPDTNMSAYKSQAGQSLTTNSTTSLHASLTPVLWFRLVEVFFLFEALT</sequence>
<dbReference type="Proteomes" id="UP000593567">
    <property type="component" value="Unassembled WGS sequence"/>
</dbReference>
<comment type="catalytic activity">
    <reaction evidence="7">
        <text>L-seryl-[protein] + ATP = O-phospho-L-seryl-[protein] + ADP + H(+)</text>
        <dbReference type="Rhea" id="RHEA:17989"/>
        <dbReference type="Rhea" id="RHEA-COMP:9863"/>
        <dbReference type="Rhea" id="RHEA-COMP:11604"/>
        <dbReference type="ChEBI" id="CHEBI:15378"/>
        <dbReference type="ChEBI" id="CHEBI:29999"/>
        <dbReference type="ChEBI" id="CHEBI:30616"/>
        <dbReference type="ChEBI" id="CHEBI:83421"/>
        <dbReference type="ChEBI" id="CHEBI:456216"/>
        <dbReference type="EC" id="2.7.12.2"/>
    </reaction>
</comment>
<evidence type="ECO:0000256" key="3">
    <source>
        <dbReference type="ARBA" id="ARBA00022741"/>
    </source>
</evidence>
<feature type="domain" description="Protein kinase" evidence="10">
    <location>
        <begin position="1"/>
        <end position="229"/>
    </location>
</feature>
<accession>A0A7J7JYC9</accession>
<dbReference type="InterPro" id="IPR008271">
    <property type="entry name" value="Ser/Thr_kinase_AS"/>
</dbReference>
<dbReference type="GO" id="GO:0005524">
    <property type="term" value="F:ATP binding"/>
    <property type="evidence" value="ECO:0007669"/>
    <property type="project" value="UniProtKB-KW"/>
</dbReference>
<evidence type="ECO:0000256" key="1">
    <source>
        <dbReference type="ARBA" id="ARBA00022527"/>
    </source>
</evidence>
<evidence type="ECO:0000256" key="8">
    <source>
        <dbReference type="ARBA" id="ARBA00049299"/>
    </source>
</evidence>
<gene>
    <name evidence="11" type="ORF">EB796_011331</name>
</gene>
<dbReference type="PANTHER" id="PTHR47448">
    <property type="entry name" value="DUAL SPECIFICITY MITOGEN-ACTIVATED PROTEIN KINASE KINASE DSOR1-LIKE PROTEIN"/>
    <property type="match status" value="1"/>
</dbReference>